<name>A0ABP1QXB9_9HEXA</name>
<keyword evidence="2" id="KW-0719">Serine esterase</keyword>
<keyword evidence="9" id="KW-1185">Reference proteome</keyword>
<feature type="region of interest" description="Disordered" evidence="6">
    <location>
        <begin position="616"/>
        <end position="636"/>
    </location>
</feature>
<evidence type="ECO:0000256" key="2">
    <source>
        <dbReference type="ARBA" id="ARBA00022487"/>
    </source>
</evidence>
<feature type="signal peptide" evidence="5">
    <location>
        <begin position="1"/>
        <end position="18"/>
    </location>
</feature>
<evidence type="ECO:0000256" key="4">
    <source>
        <dbReference type="ARBA" id="ARBA00023180"/>
    </source>
</evidence>
<evidence type="ECO:0000256" key="5">
    <source>
        <dbReference type="RuleBase" id="RU361235"/>
    </source>
</evidence>
<evidence type="ECO:0000256" key="3">
    <source>
        <dbReference type="ARBA" id="ARBA00022801"/>
    </source>
</evidence>
<keyword evidence="4" id="KW-0325">Glycoprotein</keyword>
<organism evidence="8 9">
    <name type="scientific">Orchesella dallaii</name>
    <dbReference type="NCBI Taxonomy" id="48710"/>
    <lineage>
        <taxon>Eukaryota</taxon>
        <taxon>Metazoa</taxon>
        <taxon>Ecdysozoa</taxon>
        <taxon>Arthropoda</taxon>
        <taxon>Hexapoda</taxon>
        <taxon>Collembola</taxon>
        <taxon>Entomobryomorpha</taxon>
        <taxon>Entomobryoidea</taxon>
        <taxon>Orchesellidae</taxon>
        <taxon>Orchesellinae</taxon>
        <taxon>Orchesella</taxon>
    </lineage>
</organism>
<evidence type="ECO:0000256" key="1">
    <source>
        <dbReference type="ARBA" id="ARBA00005964"/>
    </source>
</evidence>
<dbReference type="Proteomes" id="UP001642540">
    <property type="component" value="Unassembled WGS sequence"/>
</dbReference>
<protein>
    <recommendedName>
        <fullName evidence="5">Carboxylic ester hydrolase</fullName>
        <ecNumber evidence="5">3.1.1.-</ecNumber>
    </recommendedName>
</protein>
<proteinExistence type="inferred from homology"/>
<dbReference type="InterPro" id="IPR019826">
    <property type="entry name" value="Carboxylesterase_B_AS"/>
</dbReference>
<dbReference type="SUPFAM" id="SSF53474">
    <property type="entry name" value="alpha/beta-Hydrolases"/>
    <property type="match status" value="1"/>
</dbReference>
<evidence type="ECO:0000259" key="7">
    <source>
        <dbReference type="Pfam" id="PF00135"/>
    </source>
</evidence>
<evidence type="ECO:0000313" key="8">
    <source>
        <dbReference type="EMBL" id="CAL8114264.1"/>
    </source>
</evidence>
<gene>
    <name evidence="8" type="ORF">ODALV1_LOCUS16388</name>
</gene>
<evidence type="ECO:0000256" key="6">
    <source>
        <dbReference type="SAM" id="MobiDB-lite"/>
    </source>
</evidence>
<dbReference type="InterPro" id="IPR002018">
    <property type="entry name" value="CarbesteraseB"/>
</dbReference>
<dbReference type="PROSITE" id="PS00122">
    <property type="entry name" value="CARBOXYLESTERASE_B_1"/>
    <property type="match status" value="1"/>
</dbReference>
<dbReference type="Pfam" id="PF00135">
    <property type="entry name" value="COesterase"/>
    <property type="match status" value="1"/>
</dbReference>
<dbReference type="Gene3D" id="3.40.50.1820">
    <property type="entry name" value="alpha/beta hydrolase"/>
    <property type="match status" value="1"/>
</dbReference>
<dbReference type="EMBL" id="CAXLJM020000049">
    <property type="protein sequence ID" value="CAL8114264.1"/>
    <property type="molecule type" value="Genomic_DNA"/>
</dbReference>
<accession>A0ABP1QXB9</accession>
<dbReference type="InterPro" id="IPR029058">
    <property type="entry name" value="AB_hydrolase_fold"/>
</dbReference>
<dbReference type="PANTHER" id="PTHR43142:SF1">
    <property type="entry name" value="CARBOXYLIC ESTER HYDROLASE"/>
    <property type="match status" value="1"/>
</dbReference>
<sequence length="668" mass="74579">MIVTSIFLMNLMCSFVPCDPNYGEPKTSESVTIRTPKKFRFSRSGVPKAKEVKEDNFLSAQEEEELDPIVETKSGVVEGYIMKIINSRKIYAFEGIEFGEPPIGHLRFRNPVPKQSWSGIRPAKAPGPICLQYHVRKVVRITGEEDCLRLNIYSPALPSEFKGKAYKTGFPTLIWIHGGGYFFGAGSEFGPSYLLQEDVVLVTINYRLGVLGFLSTGDEESPGNYGLKDQALAIKWISENIAAFGGDPKKITLMGQSAGSAAAHLHMMSPLTKHLISGVISSSGTAMNHWAVSSPARSLRLTRKLAENIGCPTTAGSKTLMDCFRASNPHFLLHEQQKLYDFMTFPPILFAPVIERPGPQAFLPDTPENMYSTNQVANIPWICGQTTEEGESFALAFKHVGKIPFYKRNFDRFAPYILDYWYVAKNSSEVTAKIRDVYFGTEGPNPSAESIRIVSDLVSDRYFRVGIHRALALHSKIAPTYASLFGFRSQIGFPSIWGDSPNDYGVGHASDNGFYFNSSLYFLPLKLGTPSYDVSRMLINLAANFARKREPFLTYRNGNVIKLWKPAMYHGKDLRFLLIDNENVVMIPEPRKYAIRFWESLGLADTPVTLLSTAEPHQESNDADASSTKVPVPPIPPPIDNYGDTDGYGTPYMQSEYSTYVENYARHN</sequence>
<dbReference type="PANTHER" id="PTHR43142">
    <property type="entry name" value="CARBOXYLIC ESTER HYDROLASE"/>
    <property type="match status" value="1"/>
</dbReference>
<comment type="caution">
    <text evidence="8">The sequence shown here is derived from an EMBL/GenBank/DDBJ whole genome shotgun (WGS) entry which is preliminary data.</text>
</comment>
<keyword evidence="3 5" id="KW-0378">Hydrolase</keyword>
<feature type="chain" id="PRO_5044951475" description="Carboxylic ester hydrolase" evidence="5">
    <location>
        <begin position="19"/>
        <end position="668"/>
    </location>
</feature>
<evidence type="ECO:0000313" key="9">
    <source>
        <dbReference type="Proteomes" id="UP001642540"/>
    </source>
</evidence>
<keyword evidence="5" id="KW-0732">Signal</keyword>
<comment type="similarity">
    <text evidence="1 5">Belongs to the type-B carboxylesterase/lipase family.</text>
</comment>
<dbReference type="EC" id="3.1.1.-" evidence="5"/>
<feature type="domain" description="Carboxylesterase type B" evidence="7">
    <location>
        <begin position="67"/>
        <end position="598"/>
    </location>
</feature>
<reference evidence="8 9" key="1">
    <citation type="submission" date="2024-08" db="EMBL/GenBank/DDBJ databases">
        <authorList>
            <person name="Cucini C."/>
            <person name="Frati F."/>
        </authorList>
    </citation>
    <scope>NUCLEOTIDE SEQUENCE [LARGE SCALE GENOMIC DNA]</scope>
</reference>